<evidence type="ECO:0000313" key="1">
    <source>
        <dbReference type="EMBL" id="ABK97803.1"/>
    </source>
</evidence>
<dbReference type="KEGG" id="ppd:Ppro_0167"/>
<keyword evidence="2" id="KW-1185">Reference proteome</keyword>
<gene>
    <name evidence="1" type="ordered locus">Ppro_0167</name>
</gene>
<dbReference type="HOGENOM" id="CLU_2370321_0_0_7"/>
<dbReference type="EMBL" id="CP000482">
    <property type="protein sequence ID" value="ABK97803.1"/>
    <property type="molecule type" value="Genomic_DNA"/>
</dbReference>
<dbReference type="Proteomes" id="UP000006732">
    <property type="component" value="Chromosome"/>
</dbReference>
<reference evidence="1 2" key="1">
    <citation type="submission" date="2006-10" db="EMBL/GenBank/DDBJ databases">
        <title>Complete sequence of chromosome of Pelobacter propionicus DSM 2379.</title>
        <authorList>
            <consortium name="US DOE Joint Genome Institute"/>
            <person name="Copeland A."/>
            <person name="Lucas S."/>
            <person name="Lapidus A."/>
            <person name="Barry K."/>
            <person name="Detter J.C."/>
            <person name="Glavina del Rio T."/>
            <person name="Hammon N."/>
            <person name="Israni S."/>
            <person name="Dalin E."/>
            <person name="Tice H."/>
            <person name="Pitluck S."/>
            <person name="Saunders E."/>
            <person name="Brettin T."/>
            <person name="Bruce D."/>
            <person name="Han C."/>
            <person name="Tapia R."/>
            <person name="Schmutz J."/>
            <person name="Larimer F."/>
            <person name="Land M."/>
            <person name="Hauser L."/>
            <person name="Kyrpides N."/>
            <person name="Kim E."/>
            <person name="Lovley D."/>
            <person name="Richardson P."/>
        </authorList>
    </citation>
    <scope>NUCLEOTIDE SEQUENCE [LARGE SCALE GENOMIC DNA]</scope>
    <source>
        <strain evidence="2">DSM 2379 / NBRC 103807 / OttBd1</strain>
    </source>
</reference>
<protein>
    <recommendedName>
        <fullName evidence="3">DUF4258 domain-containing protein</fullName>
    </recommendedName>
</protein>
<dbReference type="AlphaFoldDB" id="A1AKD3"/>
<dbReference type="STRING" id="338966.Ppro_0167"/>
<evidence type="ECO:0008006" key="3">
    <source>
        <dbReference type="Google" id="ProtNLM"/>
    </source>
</evidence>
<organism evidence="1 2">
    <name type="scientific">Pelobacter propionicus (strain DSM 2379 / NBRC 103807 / OttBd1)</name>
    <dbReference type="NCBI Taxonomy" id="338966"/>
    <lineage>
        <taxon>Bacteria</taxon>
        <taxon>Pseudomonadati</taxon>
        <taxon>Thermodesulfobacteriota</taxon>
        <taxon>Desulfuromonadia</taxon>
        <taxon>Desulfuromonadales</taxon>
        <taxon>Desulfuromonadaceae</taxon>
        <taxon>Pelobacter</taxon>
    </lineage>
</organism>
<accession>A1AKD3</accession>
<proteinExistence type="predicted"/>
<dbReference type="eggNOG" id="ENOG5033MCG">
    <property type="taxonomic scope" value="Bacteria"/>
</dbReference>
<name>A1AKD3_PELPD</name>
<dbReference type="OrthoDB" id="5471681at2"/>
<evidence type="ECO:0000313" key="2">
    <source>
        <dbReference type="Proteomes" id="UP000006732"/>
    </source>
</evidence>
<sequence>MAEKFRSHNTLKLSLTDHACKRMSGRSISAGQIDQVLRYGRVSHTRNATIYAVGRREVKEYGRFLEPCDGIHVLCGSDGEVITTYRNHELKGLRR</sequence>
<dbReference type="RefSeq" id="WP_011734117.1">
    <property type="nucleotide sequence ID" value="NC_008609.1"/>
</dbReference>